<accession>A0AAQ3WLW4</accession>
<feature type="region of interest" description="Disordered" evidence="1">
    <location>
        <begin position="39"/>
        <end position="90"/>
    </location>
</feature>
<feature type="domain" description="Reverse transcriptase Ty1/copia-type" evidence="2">
    <location>
        <begin position="222"/>
        <end position="342"/>
    </location>
</feature>
<dbReference type="EMBL" id="CP144747">
    <property type="protein sequence ID" value="WVZ66205.1"/>
    <property type="molecule type" value="Genomic_DNA"/>
</dbReference>
<proteinExistence type="predicted"/>
<dbReference type="CDD" id="cd09272">
    <property type="entry name" value="RNase_HI_RT_Ty1"/>
    <property type="match status" value="1"/>
</dbReference>
<reference evidence="3 4" key="1">
    <citation type="submission" date="2024-02" db="EMBL/GenBank/DDBJ databases">
        <title>High-quality chromosome-scale genome assembly of Pensacola bahiagrass (Paspalum notatum Flugge var. saurae).</title>
        <authorList>
            <person name="Vega J.M."/>
            <person name="Podio M."/>
            <person name="Orjuela J."/>
            <person name="Siena L.A."/>
            <person name="Pessino S.C."/>
            <person name="Combes M.C."/>
            <person name="Mariac C."/>
            <person name="Albertini E."/>
            <person name="Pupilli F."/>
            <person name="Ortiz J.P.A."/>
            <person name="Leblanc O."/>
        </authorList>
    </citation>
    <scope>NUCLEOTIDE SEQUENCE [LARGE SCALE GENOMIC DNA]</scope>
    <source>
        <strain evidence="3">R1</strain>
        <tissue evidence="3">Leaf</tissue>
    </source>
</reference>
<evidence type="ECO:0000259" key="2">
    <source>
        <dbReference type="Pfam" id="PF07727"/>
    </source>
</evidence>
<feature type="domain" description="Reverse transcriptase Ty1/copia-type" evidence="2">
    <location>
        <begin position="347"/>
        <end position="417"/>
    </location>
</feature>
<evidence type="ECO:0000313" key="4">
    <source>
        <dbReference type="Proteomes" id="UP001341281"/>
    </source>
</evidence>
<gene>
    <name evidence="3" type="ORF">U9M48_015462</name>
</gene>
<evidence type="ECO:0000313" key="3">
    <source>
        <dbReference type="EMBL" id="WVZ66205.1"/>
    </source>
</evidence>
<dbReference type="InterPro" id="IPR043502">
    <property type="entry name" value="DNA/RNA_pol_sf"/>
</dbReference>
<dbReference type="Pfam" id="PF07727">
    <property type="entry name" value="RVT_2"/>
    <property type="match status" value="2"/>
</dbReference>
<sequence length="475" mass="53940">MFVSMDVTFRESIPFYGERSDLSDLFAILESPIVDEVTREGESKNVQSDSVEKQSKIGGVISTSASQERRMQGVNNESISSQDGNLEDERPHDRYFSKVYTRRKYRSSAEATEVAPPPPIHDSTQEIINVSSSPEVVLDHPLSDDLPIALRKSTRTNAGVPRPRYGFEDISNYVSYASLSSSYKSFLASLQLVQIPKDWKEAKHNPKWKEAMLEELAALEKNKTWDLVPFPKGKKVVGCKWVFTVKQNPDGKVERYKARLVAKGYLSTYGIDYDETFAPVAKMSTVRTLISCAVVYDWPLYQLDIKNAFLHGDLREEVYMEIPPGFATNQTKGKVLKLKKSLGHVTILAVYVDDMIITGDDTLEIARLKSNLSKEFEVKDLGQLRYFLGIEIARSPRGIVLSQRRYVLDLLDETELKLMKGTMKLWCDNKSALSIATNPVQHDRTKHVDIDRFFIKERLDDGTLKLDFVNSSEQK</sequence>
<dbReference type="PANTHER" id="PTHR43383">
    <property type="entry name" value="NODULIN 6"/>
    <property type="match status" value="1"/>
</dbReference>
<feature type="compositionally biased region" description="Polar residues" evidence="1">
    <location>
        <begin position="73"/>
        <end position="84"/>
    </location>
</feature>
<dbReference type="InterPro" id="IPR013103">
    <property type="entry name" value="RVT_2"/>
</dbReference>
<dbReference type="SUPFAM" id="SSF56672">
    <property type="entry name" value="DNA/RNA polymerases"/>
    <property type="match status" value="1"/>
</dbReference>
<keyword evidence="4" id="KW-1185">Reference proteome</keyword>
<organism evidence="3 4">
    <name type="scientific">Paspalum notatum var. saurae</name>
    <dbReference type="NCBI Taxonomy" id="547442"/>
    <lineage>
        <taxon>Eukaryota</taxon>
        <taxon>Viridiplantae</taxon>
        <taxon>Streptophyta</taxon>
        <taxon>Embryophyta</taxon>
        <taxon>Tracheophyta</taxon>
        <taxon>Spermatophyta</taxon>
        <taxon>Magnoliopsida</taxon>
        <taxon>Liliopsida</taxon>
        <taxon>Poales</taxon>
        <taxon>Poaceae</taxon>
        <taxon>PACMAD clade</taxon>
        <taxon>Panicoideae</taxon>
        <taxon>Andropogonodae</taxon>
        <taxon>Paspaleae</taxon>
        <taxon>Paspalinae</taxon>
        <taxon>Paspalum</taxon>
    </lineage>
</organism>
<dbReference type="Proteomes" id="UP001341281">
    <property type="component" value="Chromosome 03"/>
</dbReference>
<protein>
    <recommendedName>
        <fullName evidence="2">Reverse transcriptase Ty1/copia-type domain-containing protein</fullName>
    </recommendedName>
</protein>
<evidence type="ECO:0000256" key="1">
    <source>
        <dbReference type="SAM" id="MobiDB-lite"/>
    </source>
</evidence>
<dbReference type="AlphaFoldDB" id="A0AAQ3WLW4"/>
<name>A0AAQ3WLW4_PASNO</name>
<dbReference type="PANTHER" id="PTHR43383:SF2">
    <property type="entry name" value="AMIDOHYDROLASE 2 FAMILY PROTEIN"/>
    <property type="match status" value="1"/>
</dbReference>